<dbReference type="InterPro" id="IPR038765">
    <property type="entry name" value="Papain-like_cys_pep_sf"/>
</dbReference>
<name>A0ABN8WDM2_9PROT</name>
<organism evidence="4 5">
    <name type="scientific">Commensalibacter papalotli</name>
    <name type="common">ex Botero et al. 2024</name>
    <dbReference type="NCBI Taxonomy" id="2972766"/>
    <lineage>
        <taxon>Bacteria</taxon>
        <taxon>Pseudomonadati</taxon>
        <taxon>Pseudomonadota</taxon>
        <taxon>Alphaproteobacteria</taxon>
        <taxon>Acetobacterales</taxon>
        <taxon>Acetobacteraceae</taxon>
    </lineage>
</organism>
<feature type="region of interest" description="Disordered" evidence="1">
    <location>
        <begin position="37"/>
        <end position="82"/>
    </location>
</feature>
<feature type="compositionally biased region" description="Basic residues" evidence="1">
    <location>
        <begin position="61"/>
        <end position="82"/>
    </location>
</feature>
<feature type="domain" description="Peptidase C51" evidence="3">
    <location>
        <begin position="67"/>
        <end position="187"/>
    </location>
</feature>
<feature type="compositionally biased region" description="Low complexity" evidence="1">
    <location>
        <begin position="50"/>
        <end position="60"/>
    </location>
</feature>
<sequence length="268" mass="29579">MKNVYVHRNTKTKFSSFLLMFSCMVVSTSYAQAKTTHHITKKTSHHASKSAHAQKVSLKSKSSHSAKKSHFKTRKVSYRHRSGRHGGNVIQCVAFARSASDVQLSGNAGNWWSNAAGVYDRGNAPEPNSVLSFRSTRKMPYGHVAVVTKVIDSRTVIIDQSHWAQRGISRDTPVIDVSPNNDWTAVRVATNGDKSNFGSIYPTHGFIYPNSGRVQNVTAKRKAPNKNIKTWSADAATTKGYSKVQTQVALNPNVSDDFFADAPDRSIK</sequence>
<protein>
    <submittedName>
        <fullName evidence="4">Surface antigen (PDB:1QWY)</fullName>
    </submittedName>
</protein>
<dbReference type="EMBL" id="CAMXCH010000004">
    <property type="protein sequence ID" value="CAI3952689.1"/>
    <property type="molecule type" value="Genomic_DNA"/>
</dbReference>
<feature type="signal peptide" evidence="2">
    <location>
        <begin position="1"/>
        <end position="33"/>
    </location>
</feature>
<accession>A0ABN8WDM2</accession>
<dbReference type="Gene3D" id="3.90.1720.10">
    <property type="entry name" value="endopeptidase domain like (from Nostoc punctiforme)"/>
    <property type="match status" value="1"/>
</dbReference>
<dbReference type="PROSITE" id="PS50911">
    <property type="entry name" value="CHAP"/>
    <property type="match status" value="1"/>
</dbReference>
<evidence type="ECO:0000259" key="3">
    <source>
        <dbReference type="PROSITE" id="PS50911"/>
    </source>
</evidence>
<feature type="chain" id="PRO_5045471993" evidence="2">
    <location>
        <begin position="34"/>
        <end position="268"/>
    </location>
</feature>
<keyword evidence="2" id="KW-0732">Signal</keyword>
<proteinExistence type="predicted"/>
<evidence type="ECO:0000256" key="1">
    <source>
        <dbReference type="SAM" id="MobiDB-lite"/>
    </source>
</evidence>
<evidence type="ECO:0000313" key="5">
    <source>
        <dbReference type="Proteomes" id="UP001154272"/>
    </source>
</evidence>
<dbReference type="InterPro" id="IPR007921">
    <property type="entry name" value="CHAP_dom"/>
</dbReference>
<dbReference type="Pfam" id="PF05257">
    <property type="entry name" value="CHAP"/>
    <property type="match status" value="1"/>
</dbReference>
<evidence type="ECO:0000313" key="4">
    <source>
        <dbReference type="EMBL" id="CAI3952689.1"/>
    </source>
</evidence>
<dbReference type="Proteomes" id="UP001154272">
    <property type="component" value="Unassembled WGS sequence"/>
</dbReference>
<evidence type="ECO:0000256" key="2">
    <source>
        <dbReference type="SAM" id="SignalP"/>
    </source>
</evidence>
<reference evidence="4" key="1">
    <citation type="submission" date="2022-10" db="EMBL/GenBank/DDBJ databases">
        <authorList>
            <person name="Botero Cardona J."/>
        </authorList>
    </citation>
    <scope>NUCLEOTIDE SEQUENCE</scope>
    <source>
        <strain evidence="4">R-83534</strain>
    </source>
</reference>
<keyword evidence="5" id="KW-1185">Reference proteome</keyword>
<dbReference type="SUPFAM" id="SSF54001">
    <property type="entry name" value="Cysteine proteinases"/>
    <property type="match status" value="1"/>
</dbReference>
<gene>
    <name evidence="4" type="ORF">R83534S58_LOCUS1810</name>
</gene>
<comment type="caution">
    <text evidence="4">The sequence shown here is derived from an EMBL/GenBank/DDBJ whole genome shotgun (WGS) entry which is preliminary data.</text>
</comment>
<feature type="compositionally biased region" description="Basic residues" evidence="1">
    <location>
        <begin position="37"/>
        <end position="49"/>
    </location>
</feature>